<dbReference type="Gene3D" id="1.10.510.10">
    <property type="entry name" value="Transferase(Phosphotransferase) domain 1"/>
    <property type="match status" value="1"/>
</dbReference>
<feature type="region of interest" description="Disordered" evidence="1">
    <location>
        <begin position="1"/>
        <end position="26"/>
    </location>
</feature>
<dbReference type="GO" id="GO:0005524">
    <property type="term" value="F:ATP binding"/>
    <property type="evidence" value="ECO:0007669"/>
    <property type="project" value="InterPro"/>
</dbReference>
<feature type="region of interest" description="Disordered" evidence="1">
    <location>
        <begin position="409"/>
        <end position="445"/>
    </location>
</feature>
<dbReference type="PANTHER" id="PTHR11909">
    <property type="entry name" value="CASEIN KINASE-RELATED"/>
    <property type="match status" value="1"/>
</dbReference>
<dbReference type="OMA" id="ANNFCIG"/>
<sequence>MGSTSKHDGGIVQVTSSVSRDVKTPPVMGSMETVAPQATSSTLKNANSPRAPYLPSRETLKDLGPELITASVYKTAKSSQSTVPSRRPLTTLEVGTTITHKAGRWKVMRNIATGPFSDVFLVCDADNKKRKYAMKCERVEGNQRPVLKLDVLVLMSVKGSVGFPLFIAAGRTKIYRYCVMQLVGPDLGKLRRSLVAKRFSVPTALRVLQQTLRRLEVLHDAGWLCRDVKAPNFAIGLGQENGVVYMLDFGFARKFKDANGVIYPPREAAALLGTFQYTSLASHGHRDQSPKDDLESWFYMAAELLKGPLPWSKIDGHKEHKTIMARKLSIRAEGRAEFMCGMPDEFDIILSMIDQMGFFERPQYQLIHSLIDQAAEKLDITLHEPLDWQQNARVLRKAEFVGELGESNLASMKMGEGGEDGPENEYSSDSTPLDIENSTKVTLKH</sequence>
<dbReference type="AlphaFoldDB" id="A0A7I5E8V8"/>
<dbReference type="Proteomes" id="UP000025227">
    <property type="component" value="Unplaced"/>
</dbReference>
<protein>
    <submittedName>
        <fullName evidence="4">Protein kinase domain-containing protein</fullName>
    </submittedName>
</protein>
<dbReference type="SUPFAM" id="SSF56112">
    <property type="entry name" value="Protein kinase-like (PK-like)"/>
    <property type="match status" value="1"/>
</dbReference>
<dbReference type="GO" id="GO:0004672">
    <property type="term" value="F:protein kinase activity"/>
    <property type="evidence" value="ECO:0007669"/>
    <property type="project" value="InterPro"/>
</dbReference>
<dbReference type="InterPro" id="IPR000719">
    <property type="entry name" value="Prot_kinase_dom"/>
</dbReference>
<keyword evidence="3" id="KW-1185">Reference proteome</keyword>
<reference evidence="4" key="1">
    <citation type="submission" date="2020-12" db="UniProtKB">
        <authorList>
            <consortium name="WormBaseParasite"/>
        </authorList>
    </citation>
    <scope>IDENTIFICATION</scope>
    <source>
        <strain evidence="4">MHco3</strain>
    </source>
</reference>
<name>A0A7I5E8V8_HAECO</name>
<dbReference type="Pfam" id="PF00069">
    <property type="entry name" value="Pkinase"/>
    <property type="match status" value="1"/>
</dbReference>
<dbReference type="SMART" id="SM00220">
    <property type="entry name" value="S_TKc"/>
    <property type="match status" value="1"/>
</dbReference>
<dbReference type="InterPro" id="IPR011009">
    <property type="entry name" value="Kinase-like_dom_sf"/>
</dbReference>
<feature type="compositionally biased region" description="Polar residues" evidence="1">
    <location>
        <begin position="425"/>
        <end position="445"/>
    </location>
</feature>
<evidence type="ECO:0000313" key="3">
    <source>
        <dbReference type="Proteomes" id="UP000025227"/>
    </source>
</evidence>
<proteinExistence type="predicted"/>
<accession>A0A7I5E8V8</accession>
<dbReference type="WBParaSite" id="HCON_00073558-00001">
    <property type="protein sequence ID" value="HCON_00073558-00001"/>
    <property type="gene ID" value="HCON_00073558"/>
</dbReference>
<dbReference type="OrthoDB" id="5979581at2759"/>
<dbReference type="PROSITE" id="PS50011">
    <property type="entry name" value="PROTEIN_KINASE_DOM"/>
    <property type="match status" value="1"/>
</dbReference>
<evidence type="ECO:0000313" key="4">
    <source>
        <dbReference type="WBParaSite" id="HCON_00073558-00001"/>
    </source>
</evidence>
<feature type="domain" description="Protein kinase" evidence="2">
    <location>
        <begin position="105"/>
        <end position="371"/>
    </location>
</feature>
<organism evidence="3 4">
    <name type="scientific">Haemonchus contortus</name>
    <name type="common">Barber pole worm</name>
    <dbReference type="NCBI Taxonomy" id="6289"/>
    <lineage>
        <taxon>Eukaryota</taxon>
        <taxon>Metazoa</taxon>
        <taxon>Ecdysozoa</taxon>
        <taxon>Nematoda</taxon>
        <taxon>Chromadorea</taxon>
        <taxon>Rhabditida</taxon>
        <taxon>Rhabditina</taxon>
        <taxon>Rhabditomorpha</taxon>
        <taxon>Strongyloidea</taxon>
        <taxon>Trichostrongylidae</taxon>
        <taxon>Haemonchus</taxon>
    </lineage>
</organism>
<dbReference type="InterPro" id="IPR050235">
    <property type="entry name" value="CK1_Ser-Thr_kinase"/>
</dbReference>
<evidence type="ECO:0000256" key="1">
    <source>
        <dbReference type="SAM" id="MobiDB-lite"/>
    </source>
</evidence>
<evidence type="ECO:0000259" key="2">
    <source>
        <dbReference type="PROSITE" id="PS50011"/>
    </source>
</evidence>